<accession>A0A8S9YHT3</accession>
<dbReference type="PANTHER" id="PTHR18849">
    <property type="entry name" value="LEUCINE RICH REPEAT PROTEIN"/>
    <property type="match status" value="1"/>
</dbReference>
<dbReference type="SUPFAM" id="SSF52047">
    <property type="entry name" value="RNI-like"/>
    <property type="match status" value="1"/>
</dbReference>
<reference evidence="4" key="1">
    <citation type="submission" date="2019-07" db="EMBL/GenBank/DDBJ databases">
        <title>Annotation for the trematode Paragonimus miyazaki's.</title>
        <authorList>
            <person name="Choi Y.-J."/>
        </authorList>
    </citation>
    <scope>NUCLEOTIDE SEQUENCE</scope>
    <source>
        <strain evidence="4">Japan</strain>
    </source>
</reference>
<dbReference type="Gene3D" id="3.80.10.10">
    <property type="entry name" value="Ribonuclease Inhibitor"/>
    <property type="match status" value="3"/>
</dbReference>
<feature type="region of interest" description="Disordered" evidence="3">
    <location>
        <begin position="99"/>
        <end position="141"/>
    </location>
</feature>
<name>A0A8S9YHT3_9TREM</name>
<comment type="caution">
    <text evidence="4">The sequence shown here is derived from an EMBL/GenBank/DDBJ whole genome shotgun (WGS) entry which is preliminary data.</text>
</comment>
<keyword evidence="5" id="KW-1185">Reference proteome</keyword>
<feature type="compositionally biased region" description="Low complexity" evidence="3">
    <location>
        <begin position="105"/>
        <end position="114"/>
    </location>
</feature>
<organism evidence="4 5">
    <name type="scientific">Paragonimus skrjabini miyazakii</name>
    <dbReference type="NCBI Taxonomy" id="59628"/>
    <lineage>
        <taxon>Eukaryota</taxon>
        <taxon>Metazoa</taxon>
        <taxon>Spiralia</taxon>
        <taxon>Lophotrochozoa</taxon>
        <taxon>Platyhelminthes</taxon>
        <taxon>Trematoda</taxon>
        <taxon>Digenea</taxon>
        <taxon>Plagiorchiida</taxon>
        <taxon>Troglotremata</taxon>
        <taxon>Troglotrematidae</taxon>
        <taxon>Paragonimus</taxon>
    </lineage>
</organism>
<evidence type="ECO:0000313" key="4">
    <source>
        <dbReference type="EMBL" id="KAF7234037.1"/>
    </source>
</evidence>
<evidence type="ECO:0000256" key="3">
    <source>
        <dbReference type="SAM" id="MobiDB-lite"/>
    </source>
</evidence>
<dbReference type="InterPro" id="IPR032675">
    <property type="entry name" value="LRR_dom_sf"/>
</dbReference>
<protein>
    <submittedName>
        <fullName evidence="4">Leucine Rich repeat-containing domain protein</fullName>
    </submittedName>
</protein>
<sequence length="588" mass="66765">MTSFVDALRRKYEKLTECHIFETFVQKSPNRVGANILFPARTLSMDCQHICRVGCEEELVRAAGHVAELDLAGNKLSCWTEIFTLLRCLRNLESLNLSQNPLGPNSANSSSDSSGVDLTEDDDQQDMERSDSVNMPSQRVRCSPVGSPILRFASYESTDDGFGETSFTDQQDEDRENTYFPADYMQSEAMQEKTVIQLDGSFERHVLSSNVCAPPIKSAVENGVLTQTTVFPRLTVLALNSTYLPWNWLLELLPRFPNLSTLHVALNKYGADEGCLEGAGDSFDACTNIPIFPSLRTLYLSDNGISSWWTVCRLVRHFPGLEHLVLLGNPIAHIPTPLPTSITNTSRGGKIDKLPEIDMAVNESGAPNRQPLRLFVYVHTLGLSETLISRWESIDALGEWMPKLTNLRLGSSLPVFQSWPEADCRAHVIARLPQLTTYNRSAVDSEERETAERDFVRHYGQVEPHLRPNRYWELERQHGRLEPLADIDLSPKRFIRVRVALDGRETVHELNVNLKVSQAKRQFLQLFDIDPSSSRRYKLFYFDQVMTQIQGPEELRFPTRVLHSYQPETGDLFELIRIPEHHQPHRSG</sequence>
<evidence type="ECO:0000256" key="1">
    <source>
        <dbReference type="ARBA" id="ARBA00022614"/>
    </source>
</evidence>
<keyword evidence="1" id="KW-0433">Leucine-rich repeat</keyword>
<dbReference type="OrthoDB" id="5855206at2759"/>
<evidence type="ECO:0000256" key="2">
    <source>
        <dbReference type="ARBA" id="ARBA00022737"/>
    </source>
</evidence>
<dbReference type="PANTHER" id="PTHR18849:SF0">
    <property type="entry name" value="CILIA- AND FLAGELLA-ASSOCIATED PROTEIN 410-RELATED"/>
    <property type="match status" value="1"/>
</dbReference>
<evidence type="ECO:0000313" key="5">
    <source>
        <dbReference type="Proteomes" id="UP000822476"/>
    </source>
</evidence>
<dbReference type="PROSITE" id="PS51450">
    <property type="entry name" value="LRR"/>
    <property type="match status" value="1"/>
</dbReference>
<dbReference type="EMBL" id="JTDE01014701">
    <property type="protein sequence ID" value="KAF7234037.1"/>
    <property type="molecule type" value="Genomic_DNA"/>
</dbReference>
<dbReference type="AlphaFoldDB" id="A0A8S9YHT3"/>
<dbReference type="InterPro" id="IPR001611">
    <property type="entry name" value="Leu-rich_rpt"/>
</dbReference>
<proteinExistence type="predicted"/>
<gene>
    <name evidence="4" type="ORF">EG68_09976</name>
</gene>
<dbReference type="Proteomes" id="UP000822476">
    <property type="component" value="Unassembled WGS sequence"/>
</dbReference>
<keyword evidence="2" id="KW-0677">Repeat</keyword>